<feature type="transmembrane region" description="Helical" evidence="2">
    <location>
        <begin position="5"/>
        <end position="23"/>
    </location>
</feature>
<gene>
    <name evidence="4" type="ORF">DLJ74_10115</name>
</gene>
<dbReference type="GO" id="GO:0016491">
    <property type="term" value="F:oxidoreductase activity"/>
    <property type="evidence" value="ECO:0007669"/>
    <property type="project" value="InterPro"/>
</dbReference>
<accession>A0A317KZ24</accession>
<dbReference type="SUPFAM" id="SSF52833">
    <property type="entry name" value="Thioredoxin-like"/>
    <property type="match status" value="1"/>
</dbReference>
<dbReference type="InterPro" id="IPR000866">
    <property type="entry name" value="AhpC/TSA"/>
</dbReference>
<evidence type="ECO:0000256" key="1">
    <source>
        <dbReference type="ARBA" id="ARBA00023157"/>
    </source>
</evidence>
<dbReference type="GO" id="GO:0016209">
    <property type="term" value="F:antioxidant activity"/>
    <property type="evidence" value="ECO:0007669"/>
    <property type="project" value="InterPro"/>
</dbReference>
<keyword evidence="2" id="KW-1133">Transmembrane helix</keyword>
<dbReference type="Proteomes" id="UP000245624">
    <property type="component" value="Unassembled WGS sequence"/>
</dbReference>
<dbReference type="AlphaFoldDB" id="A0A317KZ24"/>
<proteinExistence type="predicted"/>
<dbReference type="EMBL" id="QGTD01000008">
    <property type="protein sequence ID" value="PWU68767.1"/>
    <property type="molecule type" value="Genomic_DNA"/>
</dbReference>
<dbReference type="Gene3D" id="3.40.30.10">
    <property type="entry name" value="Glutaredoxin"/>
    <property type="match status" value="1"/>
</dbReference>
<name>A0A317KZ24_9BACI</name>
<keyword evidence="5" id="KW-1185">Reference proteome</keyword>
<dbReference type="InterPro" id="IPR013766">
    <property type="entry name" value="Thioredoxin_domain"/>
</dbReference>
<dbReference type="PROSITE" id="PS51352">
    <property type="entry name" value="THIOREDOXIN_2"/>
    <property type="match status" value="1"/>
</dbReference>
<reference evidence="4 5" key="1">
    <citation type="submission" date="2018-05" db="EMBL/GenBank/DDBJ databases">
        <title>Genomic analysis of Gracilibacillus dipsosauri DD1 reveals novel features of a salt-tolerant amylase.</title>
        <authorList>
            <person name="Deutch C.E."/>
            <person name="Yang S."/>
        </authorList>
    </citation>
    <scope>NUCLEOTIDE SEQUENCE [LARGE SCALE GENOMIC DNA]</scope>
    <source>
        <strain evidence="4 5">DD1</strain>
    </source>
</reference>
<dbReference type="PANTHER" id="PTHR42852">
    <property type="entry name" value="THIOL:DISULFIDE INTERCHANGE PROTEIN DSBE"/>
    <property type="match status" value="1"/>
</dbReference>
<keyword evidence="2" id="KW-0472">Membrane</keyword>
<keyword evidence="1" id="KW-1015">Disulfide bond</keyword>
<sequence>MKKNIIGLGILVILTGIVIYTNFTNNSNEDTGPNEFDVTGDTSVEGGMITSPNHQVLEEGDTAPIFHLKDLQGQQLSLSDVDKDLILVNFWATWCKPCVEEMPAIQQFEDKYGDQVKVLAINATATETKREKIRPFVEEGGYAFTILLDEDGTTYENYSIIGVPSSFFIDSETLEIVKMVRGPMTLEQMEQIFHEINS</sequence>
<dbReference type="PANTHER" id="PTHR42852:SF1">
    <property type="entry name" value="THIOREDOXIN-LIKE PROTEIN YNEN"/>
    <property type="match status" value="1"/>
</dbReference>
<evidence type="ECO:0000313" key="4">
    <source>
        <dbReference type="EMBL" id="PWU68767.1"/>
    </source>
</evidence>
<keyword evidence="2" id="KW-0812">Transmembrane</keyword>
<dbReference type="OrthoDB" id="25753at2"/>
<evidence type="ECO:0000259" key="3">
    <source>
        <dbReference type="PROSITE" id="PS51352"/>
    </source>
</evidence>
<protein>
    <submittedName>
        <fullName evidence="4">Cytochrome C biogenesis protein</fullName>
    </submittedName>
</protein>
<comment type="caution">
    <text evidence="4">The sequence shown here is derived from an EMBL/GenBank/DDBJ whole genome shotgun (WGS) entry which is preliminary data.</text>
</comment>
<organism evidence="4 5">
    <name type="scientific">Gracilibacillus dipsosauri</name>
    <dbReference type="NCBI Taxonomy" id="178340"/>
    <lineage>
        <taxon>Bacteria</taxon>
        <taxon>Bacillati</taxon>
        <taxon>Bacillota</taxon>
        <taxon>Bacilli</taxon>
        <taxon>Bacillales</taxon>
        <taxon>Bacillaceae</taxon>
        <taxon>Gracilibacillus</taxon>
    </lineage>
</organism>
<evidence type="ECO:0000313" key="5">
    <source>
        <dbReference type="Proteomes" id="UP000245624"/>
    </source>
</evidence>
<feature type="domain" description="Thioredoxin" evidence="3">
    <location>
        <begin position="57"/>
        <end position="198"/>
    </location>
</feature>
<dbReference type="Pfam" id="PF00578">
    <property type="entry name" value="AhpC-TSA"/>
    <property type="match status" value="1"/>
</dbReference>
<dbReference type="CDD" id="cd02966">
    <property type="entry name" value="TlpA_like_family"/>
    <property type="match status" value="1"/>
</dbReference>
<dbReference type="RefSeq" id="WP_109984365.1">
    <property type="nucleotide sequence ID" value="NZ_QGTD01000008.1"/>
</dbReference>
<dbReference type="InterPro" id="IPR036249">
    <property type="entry name" value="Thioredoxin-like_sf"/>
</dbReference>
<evidence type="ECO:0000256" key="2">
    <source>
        <dbReference type="SAM" id="Phobius"/>
    </source>
</evidence>
<dbReference type="InterPro" id="IPR050553">
    <property type="entry name" value="Thioredoxin_ResA/DsbE_sf"/>
</dbReference>